<evidence type="ECO:0000313" key="3">
    <source>
        <dbReference type="Proteomes" id="UP000257045"/>
    </source>
</evidence>
<proteinExistence type="predicted"/>
<gene>
    <name evidence="2" type="ORF">CQA58_00680</name>
</gene>
<dbReference type="OrthoDB" id="9786100at2"/>
<protein>
    <recommendedName>
        <fullName evidence="1">LicD/FKTN/FKRP nucleotidyltransferase domain-containing protein</fullName>
    </recommendedName>
</protein>
<dbReference type="PANTHER" id="PTHR43404:SF2">
    <property type="entry name" value="LIPOPOLYSACCHARIDE CHOLINEPHOSPHOTRANSFERASE LICD"/>
    <property type="match status" value="1"/>
</dbReference>
<evidence type="ECO:0000259" key="1">
    <source>
        <dbReference type="Pfam" id="PF04991"/>
    </source>
</evidence>
<reference evidence="2 3" key="1">
    <citation type="submission" date="2018-04" db="EMBL/GenBank/DDBJ databases">
        <title>Novel Campyloabacter and Helicobacter Species and Strains.</title>
        <authorList>
            <person name="Mannion A.J."/>
            <person name="Shen Z."/>
            <person name="Fox J.G."/>
        </authorList>
    </citation>
    <scope>NUCLEOTIDE SEQUENCE [LARGE SCALE GENOMIC DNA]</scope>
    <source>
        <strain evidence="2 3">MIT 04-9366</strain>
    </source>
</reference>
<accession>A0A3D8J403</accession>
<feature type="domain" description="LicD/FKTN/FKRP nucleotidyltransferase" evidence="1">
    <location>
        <begin position="23"/>
        <end position="247"/>
    </location>
</feature>
<dbReference type="PANTHER" id="PTHR43404">
    <property type="entry name" value="LIPOPOLYSACCHARIDE CHOLINEPHOSPHOTRANSFERASE LICD"/>
    <property type="match status" value="1"/>
</dbReference>
<dbReference type="Proteomes" id="UP000257045">
    <property type="component" value="Unassembled WGS sequence"/>
</dbReference>
<dbReference type="InterPro" id="IPR052942">
    <property type="entry name" value="LPS_cholinephosphotransferase"/>
</dbReference>
<organism evidence="2 3">
    <name type="scientific">Helicobacter brantae</name>
    <dbReference type="NCBI Taxonomy" id="375927"/>
    <lineage>
        <taxon>Bacteria</taxon>
        <taxon>Pseudomonadati</taxon>
        <taxon>Campylobacterota</taxon>
        <taxon>Epsilonproteobacteria</taxon>
        <taxon>Campylobacterales</taxon>
        <taxon>Helicobacteraceae</taxon>
        <taxon>Helicobacter</taxon>
    </lineage>
</organism>
<name>A0A3D8J403_9HELI</name>
<dbReference type="RefSeq" id="WP_115568783.1">
    <property type="nucleotide sequence ID" value="NZ_NXLV01000001.1"/>
</dbReference>
<dbReference type="AlphaFoldDB" id="A0A3D8J403"/>
<keyword evidence="3" id="KW-1185">Reference proteome</keyword>
<evidence type="ECO:0000313" key="2">
    <source>
        <dbReference type="EMBL" id="RDU72153.1"/>
    </source>
</evidence>
<dbReference type="InterPro" id="IPR007074">
    <property type="entry name" value="LicD/FKTN/FKRP_NTP_transf"/>
</dbReference>
<dbReference type="EMBL" id="NXLV01000001">
    <property type="protein sequence ID" value="RDU72153.1"/>
    <property type="molecule type" value="Genomic_DNA"/>
</dbReference>
<dbReference type="GO" id="GO:0009100">
    <property type="term" value="P:glycoprotein metabolic process"/>
    <property type="evidence" value="ECO:0007669"/>
    <property type="project" value="UniProtKB-ARBA"/>
</dbReference>
<sequence length="292" mass="34317">MNTKTKAIQKRLLEIAIEFKCICDQNNLQYFIAGGSLLGAIRHKGFIPWDDDMDFCMPREDYQKFLKIAPDLLSKHLTIRNFKTDGKNFCVMYSQIHDTTSTFLVDVFPSGHQHIGGIMIDIFPLDGTFQNTLLRKIHFTTLSFFQNIRNLAFYLDEKQHWSFFKKNILKIMRLTCRGATMYYVIDFLLRLKKYKNAKYVGEFGSTAYGDKQILEKNIYEKSKDIFFEGVVFKSPNNADFYLRRFYGDYMTFPPKEQQIGHAVFCNLEKSYLQLQQGEDLHATEKNHSYHRG</sequence>
<comment type="caution">
    <text evidence="2">The sequence shown here is derived from an EMBL/GenBank/DDBJ whole genome shotgun (WGS) entry which is preliminary data.</text>
</comment>
<dbReference type="Pfam" id="PF04991">
    <property type="entry name" value="LicD"/>
    <property type="match status" value="1"/>
</dbReference>